<dbReference type="RefSeq" id="WP_109748450.1">
    <property type="nucleotide sequence ID" value="NZ_CABJAT010000011.1"/>
</dbReference>
<dbReference type="Proteomes" id="UP000245412">
    <property type="component" value="Unassembled WGS sequence"/>
</dbReference>
<dbReference type="AlphaFoldDB" id="A0AB73SYK7"/>
<evidence type="ECO:0000313" key="2">
    <source>
        <dbReference type="EMBL" id="PWJ72451.1"/>
    </source>
</evidence>
<dbReference type="Gene3D" id="1.10.3210.10">
    <property type="entry name" value="Hypothetical protein af1432"/>
    <property type="match status" value="2"/>
</dbReference>
<proteinExistence type="predicted"/>
<dbReference type="PANTHER" id="PTHR43155">
    <property type="entry name" value="CYCLIC DI-GMP PHOSPHODIESTERASE PA4108-RELATED"/>
    <property type="match status" value="1"/>
</dbReference>
<feature type="domain" description="HD-GYP" evidence="1">
    <location>
        <begin position="205"/>
        <end position="400"/>
    </location>
</feature>
<organism evidence="2 3">
    <name type="scientific">Murimonas intestini</name>
    <dbReference type="NCBI Taxonomy" id="1337051"/>
    <lineage>
        <taxon>Bacteria</taxon>
        <taxon>Bacillati</taxon>
        <taxon>Bacillota</taxon>
        <taxon>Clostridia</taxon>
        <taxon>Lachnospirales</taxon>
        <taxon>Lachnospiraceae</taxon>
        <taxon>Murimonas</taxon>
    </lineage>
</organism>
<dbReference type="NCBIfam" id="TIGR00277">
    <property type="entry name" value="HDIG"/>
    <property type="match status" value="1"/>
</dbReference>
<dbReference type="Pfam" id="PF13487">
    <property type="entry name" value="HD_5"/>
    <property type="match status" value="1"/>
</dbReference>
<accession>A0AB73SYK7</accession>
<name>A0AB73SYK7_9FIRM</name>
<dbReference type="CDD" id="cd00077">
    <property type="entry name" value="HDc"/>
    <property type="match status" value="1"/>
</dbReference>
<keyword evidence="3" id="KW-1185">Reference proteome</keyword>
<comment type="caution">
    <text evidence="2">The sequence shown here is derived from an EMBL/GenBank/DDBJ whole genome shotgun (WGS) entry which is preliminary data.</text>
</comment>
<dbReference type="InterPro" id="IPR003607">
    <property type="entry name" value="HD/PDEase_dom"/>
</dbReference>
<dbReference type="InterPro" id="IPR006675">
    <property type="entry name" value="HDIG_dom"/>
</dbReference>
<gene>
    <name evidence="2" type="ORF">C7383_11862</name>
</gene>
<evidence type="ECO:0000259" key="1">
    <source>
        <dbReference type="PROSITE" id="PS51832"/>
    </source>
</evidence>
<dbReference type="SMART" id="SM00471">
    <property type="entry name" value="HDc"/>
    <property type="match status" value="2"/>
</dbReference>
<evidence type="ECO:0000313" key="3">
    <source>
        <dbReference type="Proteomes" id="UP000245412"/>
    </source>
</evidence>
<reference evidence="2 3" key="1">
    <citation type="submission" date="2018-05" db="EMBL/GenBank/DDBJ databases">
        <authorList>
            <person name="Goeker M."/>
            <person name="Huntemann M."/>
            <person name="Clum A."/>
            <person name="Pillay M."/>
            <person name="Palaniappan K."/>
            <person name="Varghese N."/>
            <person name="Mikhailova N."/>
            <person name="Stamatis D."/>
            <person name="Reddy T."/>
            <person name="Daum C."/>
            <person name="Shapiro N."/>
            <person name="Ivanova N."/>
            <person name="Kyrpides N."/>
            <person name="Woyke T."/>
        </authorList>
    </citation>
    <scope>NUCLEOTIDE SEQUENCE [LARGE SCALE GENOMIC DNA]</scope>
    <source>
        <strain evidence="2 3">DSM 26524</strain>
    </source>
</reference>
<dbReference type="EMBL" id="QGGY01000018">
    <property type="protein sequence ID" value="PWJ72451.1"/>
    <property type="molecule type" value="Genomic_DNA"/>
</dbReference>
<sequence length="423" mass="48651">MRLMNSENVANIMMRALDYVDPRLIDHGVRTGYCVLRMMEADGGYDKGTVRDMCIMSILHDIGAYKTEEISNMVQFETGDVWEHSVYGYLFIKNLSPMPEYAPVILLHHLEYPRLKGVDCSDETKKKAQILSLADRADVYRQMGQQQPVEEYLKRYVGTKFSKEVYDLFLKQQKQERNENGGKDRQERECYLDRVLGAIREQPFSDEQIEGFLKMLIFSIDFRSEHTVIHTITTTAISVEAARRLNAGERLTEKIRHGALLHDLGKIGIPVEILEFPGKLSPQAMNYMRTHVDLTEKILDGQVDDEVTQIALRHHEKLDGSGYPKGWKEADLSLAQRIVAVSDIVSALTGTRSYKEAYDKERTLSILQRMKCEGLICPYTVDVLTESFDVIMEEVKRQCRPILDIYTGMKTEYNDIIEVCRNL</sequence>
<protein>
    <submittedName>
        <fullName evidence="2">Nucleotidyltransferase with HDIG domain</fullName>
    </submittedName>
</protein>
<dbReference type="SUPFAM" id="SSF109604">
    <property type="entry name" value="HD-domain/PDEase-like"/>
    <property type="match status" value="2"/>
</dbReference>
<dbReference type="InterPro" id="IPR037522">
    <property type="entry name" value="HD_GYP_dom"/>
</dbReference>
<dbReference type="PROSITE" id="PS51832">
    <property type="entry name" value="HD_GYP"/>
    <property type="match status" value="1"/>
</dbReference>
<dbReference type="PANTHER" id="PTHR43155:SF2">
    <property type="entry name" value="CYCLIC DI-GMP PHOSPHODIESTERASE PA4108"/>
    <property type="match status" value="1"/>
</dbReference>